<proteinExistence type="predicted"/>
<dbReference type="PATRIC" id="fig|1300222.3.peg.3398"/>
<dbReference type="STRING" id="1300222.I532_16268"/>
<feature type="domain" description="YcdB/YcdC repeated" evidence="2">
    <location>
        <begin position="52"/>
        <end position="209"/>
    </location>
</feature>
<dbReference type="AlphaFoldDB" id="M8DWV4"/>
<protein>
    <recommendedName>
        <fullName evidence="2">YcdB/YcdC repeated domain-containing protein</fullName>
    </recommendedName>
</protein>
<comment type="caution">
    <text evidence="3">The sequence shown here is derived from an EMBL/GenBank/DDBJ whole genome shotgun (WGS) entry which is preliminary data.</text>
</comment>
<dbReference type="EMBL" id="APBN01000007">
    <property type="protein sequence ID" value="EMT51496.1"/>
    <property type="molecule type" value="Genomic_DNA"/>
</dbReference>
<evidence type="ECO:0000313" key="4">
    <source>
        <dbReference type="Proteomes" id="UP000012081"/>
    </source>
</evidence>
<evidence type="ECO:0000256" key="1">
    <source>
        <dbReference type="SAM" id="SignalP"/>
    </source>
</evidence>
<keyword evidence="1" id="KW-0732">Signal</keyword>
<sequence>MKNKKQTWRLTAGLSAAVLLASLPLPAGGVLAAGSTGAATAAAEADTASLTKTQVMDRAGEIVSIPAEFTLEGASLTNNHSLPPTWNLRWKSEGDESKYIHMEIDARTGTLIEYSRDTGKSKKTGGNLVEEEKALGSANGFLIRALPKEEWENLSEPNEFGLNFDYYYDSAQERVYTFTRMHDGIPFIENGVQIVTDRAGVVVKYKRYWTDEPLPEAKDILAEEEAVKRLAEKTRPSLVVVDLPSRRSGFSFDEHDAFYEKGEAYKLVYGYLGKDPRYLDAKSGKMLNIWGTEAKDYEITPLGNTISKSTGEKSITQAEAKKIADDLLKKLPGSYRFLQFRGGSSAQNLEQVVERHAGMEYVPADPQKEKTEKVTVIISPKGELLQYYKEINSESKKVDKAISYEQAKEIALQMVKTLMPERLGELYLIERNPPSDQEVEEILASGNRNYVFSYGLLIDGIPFDPLYLDVRVKPGTGELVEFGFLQDAKPPATLPAAKIDREAAKKIEQKNQKAMLTYFLPENWMDKAKRGEKQTPMLVYRNIGDEGLVDAVTGEWIILDKQREKESKGRK</sequence>
<reference evidence="3 4" key="1">
    <citation type="submission" date="2013-03" db="EMBL/GenBank/DDBJ databases">
        <title>Assembly of a new bacterial strain Brevibacillus borstelensis AK1.</title>
        <authorList>
            <person name="Rajan I."/>
            <person name="PoliReddy D."/>
            <person name="Sugumar T."/>
            <person name="Rathinam K."/>
            <person name="Alqarawi S."/>
            <person name="Khalil A.B."/>
            <person name="Sivakumar N."/>
        </authorList>
    </citation>
    <scope>NUCLEOTIDE SEQUENCE [LARGE SCALE GENOMIC DNA]</scope>
    <source>
        <strain evidence="3 4">AK1</strain>
    </source>
</reference>
<dbReference type="Pfam" id="PF16244">
    <property type="entry name" value="DUF4901"/>
    <property type="match status" value="2"/>
</dbReference>
<dbReference type="RefSeq" id="WP_003389524.1">
    <property type="nucleotide sequence ID" value="NZ_APBN01000007.1"/>
</dbReference>
<name>M8DWV4_9BACL</name>
<dbReference type="OrthoDB" id="2476353at2"/>
<evidence type="ECO:0000313" key="3">
    <source>
        <dbReference type="EMBL" id="EMT51496.1"/>
    </source>
</evidence>
<dbReference type="InterPro" id="IPR032599">
    <property type="entry name" value="YcdB/YcdC_rep_domain"/>
</dbReference>
<feature type="domain" description="YcdB/YcdC repeated" evidence="2">
    <location>
        <begin position="365"/>
        <end position="482"/>
    </location>
</feature>
<keyword evidence="4" id="KW-1185">Reference proteome</keyword>
<feature type="chain" id="PRO_5039615854" description="YcdB/YcdC repeated domain-containing protein" evidence="1">
    <location>
        <begin position="28"/>
        <end position="571"/>
    </location>
</feature>
<organism evidence="3 4">
    <name type="scientific">Brevibacillus borstelensis AK1</name>
    <dbReference type="NCBI Taxonomy" id="1300222"/>
    <lineage>
        <taxon>Bacteria</taxon>
        <taxon>Bacillati</taxon>
        <taxon>Bacillota</taxon>
        <taxon>Bacilli</taxon>
        <taxon>Bacillales</taxon>
        <taxon>Paenibacillaceae</taxon>
        <taxon>Brevibacillus</taxon>
    </lineage>
</organism>
<feature type="signal peptide" evidence="1">
    <location>
        <begin position="1"/>
        <end position="27"/>
    </location>
</feature>
<accession>M8DWV4</accession>
<evidence type="ECO:0000259" key="2">
    <source>
        <dbReference type="Pfam" id="PF16244"/>
    </source>
</evidence>
<dbReference type="Proteomes" id="UP000012081">
    <property type="component" value="Unassembled WGS sequence"/>
</dbReference>
<gene>
    <name evidence="3" type="ORF">I532_16268</name>
</gene>